<dbReference type="Proteomes" id="UP000284842">
    <property type="component" value="Unassembled WGS sequence"/>
</dbReference>
<dbReference type="AlphaFoldDB" id="A0A409YZ79"/>
<dbReference type="InterPro" id="IPR032675">
    <property type="entry name" value="LRR_dom_sf"/>
</dbReference>
<protein>
    <submittedName>
        <fullName evidence="1">Uncharacterized protein</fullName>
    </submittedName>
</protein>
<evidence type="ECO:0000313" key="1">
    <source>
        <dbReference type="EMBL" id="PPR08223.1"/>
    </source>
</evidence>
<evidence type="ECO:0000313" key="2">
    <source>
        <dbReference type="Proteomes" id="UP000284842"/>
    </source>
</evidence>
<accession>A0A409YZ79</accession>
<dbReference type="InParanoid" id="A0A409YZ79"/>
<comment type="caution">
    <text evidence="1">The sequence shown here is derived from an EMBL/GenBank/DDBJ whole genome shotgun (WGS) entry which is preliminary data.</text>
</comment>
<keyword evidence="2" id="KW-1185">Reference proteome</keyword>
<dbReference type="EMBL" id="NHTK01000069">
    <property type="protein sequence ID" value="PPR08223.1"/>
    <property type="molecule type" value="Genomic_DNA"/>
</dbReference>
<organism evidence="1 2">
    <name type="scientific">Panaeolus cyanescens</name>
    <dbReference type="NCBI Taxonomy" id="181874"/>
    <lineage>
        <taxon>Eukaryota</taxon>
        <taxon>Fungi</taxon>
        <taxon>Dikarya</taxon>
        <taxon>Basidiomycota</taxon>
        <taxon>Agaricomycotina</taxon>
        <taxon>Agaricomycetes</taxon>
        <taxon>Agaricomycetidae</taxon>
        <taxon>Agaricales</taxon>
        <taxon>Agaricineae</taxon>
        <taxon>Galeropsidaceae</taxon>
        <taxon>Panaeolus</taxon>
    </lineage>
</organism>
<reference evidence="1 2" key="1">
    <citation type="journal article" date="2018" name="Evol. Lett.">
        <title>Horizontal gene cluster transfer increased hallucinogenic mushroom diversity.</title>
        <authorList>
            <person name="Reynolds H.T."/>
            <person name="Vijayakumar V."/>
            <person name="Gluck-Thaler E."/>
            <person name="Korotkin H.B."/>
            <person name="Matheny P.B."/>
            <person name="Slot J.C."/>
        </authorList>
    </citation>
    <scope>NUCLEOTIDE SEQUENCE [LARGE SCALE GENOMIC DNA]</scope>
    <source>
        <strain evidence="1 2">2629</strain>
    </source>
</reference>
<proteinExistence type="predicted"/>
<sequence length="357" mass="40613">MAQLSTLNVLPTLPAEIVYMILKEYYIDLHEDTMGLHLNRPPRNLPSRAGSNPMLVCKMFQAICRPLHNSHISGLVFGDDITHKSHLKKVLAHYDKYRRLRKYVKRLDITVHWEFSANVVQTYMDHLSRRFPRVEFISIQMWHEDGVTPVAIMHQNADMAMVEYGHVFDDSLYNFPSLRTVHLIGFEEVDIECAIGMPNLQELRFINCGYVDKLQGSTSAISNITSLSVLHDPDCFGSLFHLLSLKATPMLEELVINLNYCLLLDDVSDSIHLPKLKRLHIHVVDESDLDDILDALYNGAHEAGAQPFKELRDLRVGCQEGKLSVEKIERLIANAQLDKFALTSGESGLGILDHLNF</sequence>
<dbReference type="SUPFAM" id="SSF52047">
    <property type="entry name" value="RNI-like"/>
    <property type="match status" value="1"/>
</dbReference>
<gene>
    <name evidence="1" type="ORF">CVT24_001239</name>
</gene>
<name>A0A409YZ79_9AGAR</name>
<dbReference type="Gene3D" id="3.80.10.10">
    <property type="entry name" value="Ribonuclease Inhibitor"/>
    <property type="match status" value="1"/>
</dbReference>